<organism evidence="1">
    <name type="scientific">Nymphaea colorata</name>
    <name type="common">pocket water lily</name>
    <dbReference type="NCBI Taxonomy" id="210225"/>
    <lineage>
        <taxon>Eukaryota</taxon>
        <taxon>Viridiplantae</taxon>
        <taxon>Streptophyta</taxon>
        <taxon>Embryophyta</taxon>
        <taxon>Tracheophyta</taxon>
        <taxon>Spermatophyta</taxon>
        <taxon>Magnoliopsida</taxon>
        <taxon>Nymphaeales</taxon>
        <taxon>Nymphaeaceae</taxon>
        <taxon>Nymphaea</taxon>
    </lineage>
</organism>
<dbReference type="Gene3D" id="3.90.1150.10">
    <property type="entry name" value="Aspartate Aminotransferase, domain 1"/>
    <property type="match status" value="1"/>
</dbReference>
<dbReference type="AlphaFoldDB" id="A0A5K1HLN0"/>
<dbReference type="SUPFAM" id="SSF53383">
    <property type="entry name" value="PLP-dependent transferases"/>
    <property type="match status" value="1"/>
</dbReference>
<accession>A0A5K1HLN0</accession>
<reference evidence="1" key="1">
    <citation type="submission" date="2019-09" db="EMBL/GenBank/DDBJ databases">
        <authorList>
            <person name="Zhang L."/>
        </authorList>
    </citation>
    <scope>NUCLEOTIDE SEQUENCE</scope>
</reference>
<proteinExistence type="predicted"/>
<dbReference type="InterPro" id="IPR015422">
    <property type="entry name" value="PyrdxlP-dep_Trfase_small"/>
</dbReference>
<evidence type="ECO:0008006" key="2">
    <source>
        <dbReference type="Google" id="ProtNLM"/>
    </source>
</evidence>
<dbReference type="EMBL" id="LR722090">
    <property type="protein sequence ID" value="VVW87707.1"/>
    <property type="molecule type" value="Genomic_DNA"/>
</dbReference>
<gene>
    <name evidence="1" type="ORF">NYM_LOCUS29891</name>
</gene>
<sequence length="91" mass="10478">MAKLLAVGLSQIPGIVVSVEKTQTNLVYWSVSIDNFDHKAFFSYMQKHNIRIKAFDEDGNLYRFVTHYHIRNEQVEQVVAAVKAFFAELSN</sequence>
<evidence type="ECO:0000313" key="1">
    <source>
        <dbReference type="EMBL" id="VVW87707.1"/>
    </source>
</evidence>
<dbReference type="InterPro" id="IPR015424">
    <property type="entry name" value="PyrdxlP-dep_Trfase"/>
</dbReference>
<protein>
    <recommendedName>
        <fullName evidence="2">Aminotransferase class V domain-containing protein</fullName>
    </recommendedName>
</protein>
<name>A0A5K1HLN0_9MAGN</name>